<dbReference type="KEGG" id="prt:AUC31_14625"/>
<dbReference type="Pfam" id="PF03413">
    <property type="entry name" value="PepSY"/>
    <property type="match status" value="1"/>
</dbReference>
<dbReference type="AlphaFoldDB" id="A0A0U2J7P9"/>
<evidence type="ECO:0000313" key="2">
    <source>
        <dbReference type="EMBL" id="ALS76354.1"/>
    </source>
</evidence>
<sequence>MKKLGMKLIAGTAIAGGIGGASVVGASALNATEEPKISAEEALQEVFAKVEGTVQEVELSLEDNRFYEVEVESSSREYEFMIDAASGEFLTQAPDEEAVPDEEFSRPVDAANYAEYATIETKVTTDSLTYHLATDNPGNRILFLVNESGEKQFKTIFLKHSQELEIIDLDSGKRIYQGKI</sequence>
<accession>A0A0U2J7P9</accession>
<reference evidence="2" key="1">
    <citation type="submission" date="2016-01" db="EMBL/GenBank/DDBJ databases">
        <title>Complete genome of Planococcus rifietoensis type strain M8.</title>
        <authorList>
            <person name="See-Too W.S."/>
        </authorList>
    </citation>
    <scope>NUCLEOTIDE SEQUENCE [LARGE SCALE GENOMIC DNA]</scope>
    <source>
        <strain evidence="2">M8</strain>
    </source>
</reference>
<dbReference type="Proteomes" id="UP000067683">
    <property type="component" value="Chromosome"/>
</dbReference>
<keyword evidence="3" id="KW-1185">Reference proteome</keyword>
<protein>
    <recommendedName>
        <fullName evidence="1">PepSY domain-containing protein</fullName>
    </recommendedName>
</protein>
<dbReference type="RefSeq" id="WP_058383056.1">
    <property type="nucleotide sequence ID" value="NZ_CP013659.2"/>
</dbReference>
<feature type="domain" description="PepSY" evidence="1">
    <location>
        <begin position="36"/>
        <end position="90"/>
    </location>
</feature>
<evidence type="ECO:0000313" key="3">
    <source>
        <dbReference type="Proteomes" id="UP000067683"/>
    </source>
</evidence>
<proteinExistence type="predicted"/>
<gene>
    <name evidence="2" type="ORF">AUC31_14625</name>
</gene>
<organism evidence="2 3">
    <name type="scientific">Planococcus rifietoensis</name>
    <dbReference type="NCBI Taxonomy" id="200991"/>
    <lineage>
        <taxon>Bacteria</taxon>
        <taxon>Bacillati</taxon>
        <taxon>Bacillota</taxon>
        <taxon>Bacilli</taxon>
        <taxon>Bacillales</taxon>
        <taxon>Caryophanaceae</taxon>
        <taxon>Planococcus</taxon>
    </lineage>
</organism>
<name>A0A0U2J7P9_9BACL</name>
<dbReference type="Gene3D" id="3.10.450.40">
    <property type="match status" value="1"/>
</dbReference>
<evidence type="ECO:0000259" key="1">
    <source>
        <dbReference type="Pfam" id="PF03413"/>
    </source>
</evidence>
<dbReference type="InterPro" id="IPR025711">
    <property type="entry name" value="PepSY"/>
</dbReference>
<dbReference type="EMBL" id="CP013659">
    <property type="protein sequence ID" value="ALS76354.1"/>
    <property type="molecule type" value="Genomic_DNA"/>
</dbReference>